<dbReference type="GO" id="GO:0005219">
    <property type="term" value="F:ryanodine-sensitive calcium-release channel activity"/>
    <property type="evidence" value="ECO:0007669"/>
    <property type="project" value="TreeGrafter"/>
</dbReference>
<sequence length="96" mass="11214">MTYTPEPIDTAGIELPEEVDELVELLARHVHDTWARGRMAEGWHYGPQMDLEKRVRPDLVPYNDLPETEKDYDRRTAIETLKMIISLGYTIEKKKS</sequence>
<reference evidence="2" key="1">
    <citation type="journal article" date="2005" name="Int. J. Syst. Evol. Microbiol.">
        <title>Methanofollis formosanus sp. nov., isolated from a fish pond.</title>
        <authorList>
            <person name="Wu S.Y."/>
            <person name="Chen S.C."/>
            <person name="Lai M.C."/>
        </authorList>
    </citation>
    <scope>NUCLEOTIDE SEQUENCE</scope>
    <source>
        <strain evidence="2">ML15</strain>
    </source>
</reference>
<evidence type="ECO:0000259" key="1">
    <source>
        <dbReference type="Pfam" id="PF02026"/>
    </source>
</evidence>
<organism evidence="2 3">
    <name type="scientific">Methanofollis formosanus</name>
    <dbReference type="NCBI Taxonomy" id="299308"/>
    <lineage>
        <taxon>Archaea</taxon>
        <taxon>Methanobacteriati</taxon>
        <taxon>Methanobacteriota</taxon>
        <taxon>Stenosarchaea group</taxon>
        <taxon>Methanomicrobia</taxon>
        <taxon>Methanomicrobiales</taxon>
        <taxon>Methanomicrobiaceae</taxon>
        <taxon>Methanofollis</taxon>
    </lineage>
</organism>
<dbReference type="InterPro" id="IPR003032">
    <property type="entry name" value="Ryanodine_rcpt"/>
</dbReference>
<feature type="domain" description="Ryanodine receptor Ryr" evidence="1">
    <location>
        <begin position="3"/>
        <end position="93"/>
    </location>
</feature>
<dbReference type="RefSeq" id="WP_220681812.1">
    <property type="nucleotide sequence ID" value="NZ_CP037968.1"/>
</dbReference>
<evidence type="ECO:0000313" key="3">
    <source>
        <dbReference type="Proteomes" id="UP000826709"/>
    </source>
</evidence>
<dbReference type="EMBL" id="CP037968">
    <property type="protein sequence ID" value="QYZ78075.1"/>
    <property type="molecule type" value="Genomic_DNA"/>
</dbReference>
<dbReference type="PANTHER" id="PTHR46399:SF8">
    <property type="entry name" value="B30.2_SPRY DOMAIN-CONTAINING PROTEIN"/>
    <property type="match status" value="1"/>
</dbReference>
<dbReference type="PANTHER" id="PTHR46399">
    <property type="entry name" value="B30.2/SPRY DOMAIN-CONTAINING PROTEIN"/>
    <property type="match status" value="1"/>
</dbReference>
<gene>
    <name evidence="2" type="ORF">E2N92_00830</name>
</gene>
<dbReference type="InterPro" id="IPR015925">
    <property type="entry name" value="Ryanodine_IP3_receptor"/>
</dbReference>
<dbReference type="Pfam" id="PF02026">
    <property type="entry name" value="RyR"/>
    <property type="match status" value="1"/>
</dbReference>
<dbReference type="AlphaFoldDB" id="A0A8G1EEH7"/>
<dbReference type="KEGG" id="mfk:E2N92_00830"/>
<protein>
    <submittedName>
        <fullName evidence="2">Ryanodine receptor Ryr</fullName>
    </submittedName>
</protein>
<dbReference type="Gene3D" id="6.20.350.10">
    <property type="match status" value="1"/>
</dbReference>
<reference evidence="2" key="2">
    <citation type="submission" date="2019-03" db="EMBL/GenBank/DDBJ databases">
        <authorList>
            <person name="Chen S.-C."/>
            <person name="Wu S.-Y."/>
            <person name="Lai M.-C."/>
        </authorList>
    </citation>
    <scope>NUCLEOTIDE SEQUENCE</scope>
    <source>
        <strain evidence="2">ML15</strain>
    </source>
</reference>
<accession>A0A8G1EEH7</accession>
<dbReference type="GO" id="GO:0014808">
    <property type="term" value="P:release of sequestered calcium ion into cytosol by sarcoplasmic reticulum"/>
    <property type="evidence" value="ECO:0007669"/>
    <property type="project" value="TreeGrafter"/>
</dbReference>
<name>A0A8G1EEH7_9EURY</name>
<proteinExistence type="predicted"/>
<evidence type="ECO:0000313" key="2">
    <source>
        <dbReference type="EMBL" id="QYZ78075.1"/>
    </source>
</evidence>
<keyword evidence="2" id="KW-0675">Receptor</keyword>
<dbReference type="GO" id="GO:0034704">
    <property type="term" value="C:calcium channel complex"/>
    <property type="evidence" value="ECO:0007669"/>
    <property type="project" value="TreeGrafter"/>
</dbReference>
<keyword evidence="3" id="KW-1185">Reference proteome</keyword>
<dbReference type="Proteomes" id="UP000826709">
    <property type="component" value="Chromosome"/>
</dbReference>